<keyword evidence="3 5" id="KW-0378">Hydrolase</keyword>
<evidence type="ECO:0000259" key="8">
    <source>
        <dbReference type="Pfam" id="PF08244"/>
    </source>
</evidence>
<dbReference type="Pfam" id="PF08244">
    <property type="entry name" value="Glyco_hydro_32C"/>
    <property type="match status" value="1"/>
</dbReference>
<dbReference type="InterPro" id="IPR023296">
    <property type="entry name" value="Glyco_hydro_beta-prop_sf"/>
</dbReference>
<dbReference type="EMBL" id="HG793164">
    <property type="protein sequence ID" value="CRL28902.1"/>
    <property type="molecule type" value="Genomic_DNA"/>
</dbReference>
<name>A0A0G4PR54_PENC3</name>
<keyword evidence="2 6" id="KW-0732">Signal</keyword>
<evidence type="ECO:0000256" key="2">
    <source>
        <dbReference type="ARBA" id="ARBA00022729"/>
    </source>
</evidence>
<evidence type="ECO:0000313" key="10">
    <source>
        <dbReference type="Proteomes" id="UP000053732"/>
    </source>
</evidence>
<dbReference type="GO" id="GO:0005737">
    <property type="term" value="C:cytoplasm"/>
    <property type="evidence" value="ECO:0007669"/>
    <property type="project" value="TreeGrafter"/>
</dbReference>
<dbReference type="SUPFAM" id="SSF75005">
    <property type="entry name" value="Arabinanase/levansucrase/invertase"/>
    <property type="match status" value="1"/>
</dbReference>
<evidence type="ECO:0000313" key="9">
    <source>
        <dbReference type="EMBL" id="CRL28902.1"/>
    </source>
</evidence>
<feature type="domain" description="Glycosyl hydrolase family 32 N-terminal" evidence="7">
    <location>
        <begin position="46"/>
        <end position="405"/>
    </location>
</feature>
<dbReference type="InterPro" id="IPR013148">
    <property type="entry name" value="Glyco_hydro_32_N"/>
</dbReference>
<organism evidence="9 10">
    <name type="scientific">Penicillium camemberti (strain FM 013)</name>
    <dbReference type="NCBI Taxonomy" id="1429867"/>
    <lineage>
        <taxon>Eukaryota</taxon>
        <taxon>Fungi</taxon>
        <taxon>Dikarya</taxon>
        <taxon>Ascomycota</taxon>
        <taxon>Pezizomycotina</taxon>
        <taxon>Eurotiomycetes</taxon>
        <taxon>Eurotiomycetidae</taxon>
        <taxon>Eurotiales</taxon>
        <taxon>Aspergillaceae</taxon>
        <taxon>Penicillium</taxon>
    </lineage>
</organism>
<feature type="signal peptide" evidence="6">
    <location>
        <begin position="1"/>
        <end position="21"/>
    </location>
</feature>
<sequence length="644" mass="70979">MASKTAILGVVLGVTVSTAWGQTLTADTIEKMGNNSLFTRWRPYSHFLAPAGWMNDPCAPMYDPVDDIYHMHYQFNPNHVNWGNISWGHATSRDLITWTDVDNNPGNGLAGWQDGEATSIGTTTLTTDHHDPPMYNHLGIFSGTAQSVNISGEVDGTILAFYTSVSRLPTSYSLPYLLGTESQSLAYSTDGGVTWQEYANNPVISSPPDGWNVTGWRDPFYLPLPQLDTLLENSEPHYYAIFGSGIKGAGPRMPLYSAPASDLTNWTFLGALWEPTANSTLGSLEETGSYGLNFEVSNFFAIDDRYFVSMGAEGGEVSFHDRRWSLWNEGEISTRPNGSIAFNPVSGGASDWGILYAITSFNDAKNNRRIQYGWASEDMNNFGIMQQGYQGALSLARELFVKETSGVIHNPADTTPGNSRYTSNSNGTWTASTLGVRPASDVVAGLRRGSHHTQSHCSKRMCSNTSKIRLPNTLSNSYELKLKIKNTTGVTGVTLAASPGLEEHTNIYYDPSKKSVVLDRAYSSQIKMFPNTTLSGYFEPYQRAGIRGGNPMTEPIEMNIFVDGSLVEVFVNDRFALTGRIYPSRDDSNGFALYNAPGISVQYEDIQIWDGLLNVWPNRPLNSSSKLVFDTPAETNNYTWWEGN</sequence>
<dbReference type="PANTHER" id="PTHR42800:SF3">
    <property type="entry name" value="GLYCOSYL HYDROLASE FAMILY 32 N-TERMINAL DOMAIN-CONTAINING PROTEIN"/>
    <property type="match status" value="1"/>
</dbReference>
<protein>
    <submittedName>
        <fullName evidence="9">Glycoside hydrolase, family 32</fullName>
    </submittedName>
</protein>
<evidence type="ECO:0000256" key="6">
    <source>
        <dbReference type="SAM" id="SignalP"/>
    </source>
</evidence>
<feature type="domain" description="Glycosyl hydrolase family 32 C-terminal" evidence="8">
    <location>
        <begin position="446"/>
        <end position="610"/>
    </location>
</feature>
<dbReference type="CDD" id="cd18621">
    <property type="entry name" value="GH32_XdINV-like"/>
    <property type="match status" value="1"/>
</dbReference>
<evidence type="ECO:0000256" key="4">
    <source>
        <dbReference type="ARBA" id="ARBA00023295"/>
    </source>
</evidence>
<comment type="similarity">
    <text evidence="1 5">Belongs to the glycosyl hydrolase 32 family.</text>
</comment>
<dbReference type="Proteomes" id="UP000053732">
    <property type="component" value="Unassembled WGS sequence"/>
</dbReference>
<dbReference type="AlphaFoldDB" id="A0A0G4PR54"/>
<reference evidence="9 10" key="1">
    <citation type="journal article" date="2014" name="Nat. Commun.">
        <title>Multiple recent horizontal transfers of a large genomic region in cheese making fungi.</title>
        <authorList>
            <person name="Cheeseman K."/>
            <person name="Ropars J."/>
            <person name="Renault P."/>
            <person name="Dupont J."/>
            <person name="Gouzy J."/>
            <person name="Branca A."/>
            <person name="Abraham A.L."/>
            <person name="Ceppi M."/>
            <person name="Conseiller E."/>
            <person name="Debuchy R."/>
            <person name="Malagnac F."/>
            <person name="Goarin A."/>
            <person name="Silar P."/>
            <person name="Lacoste S."/>
            <person name="Sallet E."/>
            <person name="Bensimon A."/>
            <person name="Giraud T."/>
            <person name="Brygoo Y."/>
        </authorList>
    </citation>
    <scope>NUCLEOTIDE SEQUENCE [LARGE SCALE GENOMIC DNA]</scope>
    <source>
        <strain evidence="10">FM 013</strain>
    </source>
</reference>
<dbReference type="GO" id="GO:0004575">
    <property type="term" value="F:sucrose alpha-glucosidase activity"/>
    <property type="evidence" value="ECO:0007669"/>
    <property type="project" value="TreeGrafter"/>
</dbReference>
<dbReference type="Gene3D" id="2.115.10.20">
    <property type="entry name" value="Glycosyl hydrolase domain, family 43"/>
    <property type="match status" value="1"/>
</dbReference>
<dbReference type="PANTHER" id="PTHR42800">
    <property type="entry name" value="EXOINULINASE INUD (AFU_ORTHOLOGUE AFUA_5G00480)"/>
    <property type="match status" value="1"/>
</dbReference>
<dbReference type="InterPro" id="IPR001362">
    <property type="entry name" value="Glyco_hydro_32"/>
</dbReference>
<gene>
    <name evidence="9" type="ORF">PCAMFM013_S031g000070</name>
</gene>
<dbReference type="InterPro" id="IPR013320">
    <property type="entry name" value="ConA-like_dom_sf"/>
</dbReference>
<evidence type="ECO:0000259" key="7">
    <source>
        <dbReference type="Pfam" id="PF00251"/>
    </source>
</evidence>
<dbReference type="Gene3D" id="2.60.120.560">
    <property type="entry name" value="Exo-inulinase, domain 1"/>
    <property type="match status" value="1"/>
</dbReference>
<evidence type="ECO:0000256" key="5">
    <source>
        <dbReference type="RuleBase" id="RU362110"/>
    </source>
</evidence>
<keyword evidence="10" id="KW-1185">Reference proteome</keyword>
<dbReference type="GO" id="GO:0005987">
    <property type="term" value="P:sucrose catabolic process"/>
    <property type="evidence" value="ECO:0007669"/>
    <property type="project" value="TreeGrafter"/>
</dbReference>
<dbReference type="SMART" id="SM00640">
    <property type="entry name" value="Glyco_32"/>
    <property type="match status" value="1"/>
</dbReference>
<accession>A0A0G4PR54</accession>
<feature type="chain" id="PRO_5005195896" evidence="6">
    <location>
        <begin position="22"/>
        <end position="644"/>
    </location>
</feature>
<dbReference type="InterPro" id="IPR013189">
    <property type="entry name" value="Glyco_hydro_32_C"/>
</dbReference>
<proteinExistence type="inferred from homology"/>
<dbReference type="Pfam" id="PF00251">
    <property type="entry name" value="Glyco_hydro_32N"/>
    <property type="match status" value="1"/>
</dbReference>
<keyword evidence="4 5" id="KW-0326">Glycosidase</keyword>
<dbReference type="SUPFAM" id="SSF49899">
    <property type="entry name" value="Concanavalin A-like lectins/glucanases"/>
    <property type="match status" value="1"/>
</dbReference>
<evidence type="ECO:0000256" key="3">
    <source>
        <dbReference type="ARBA" id="ARBA00022801"/>
    </source>
</evidence>
<dbReference type="STRING" id="1429867.A0A0G4PR54"/>
<evidence type="ECO:0000256" key="1">
    <source>
        <dbReference type="ARBA" id="ARBA00009902"/>
    </source>
</evidence>